<name>A0AA38GW51_TAXCH</name>
<keyword evidence="1" id="KW-0472">Membrane</keyword>
<feature type="transmembrane region" description="Helical" evidence="1">
    <location>
        <begin position="20"/>
        <end position="44"/>
    </location>
</feature>
<keyword evidence="1" id="KW-1133">Transmembrane helix</keyword>
<comment type="caution">
    <text evidence="2">The sequence shown here is derived from an EMBL/GenBank/DDBJ whole genome shotgun (WGS) entry which is preliminary data.</text>
</comment>
<organism evidence="2 3">
    <name type="scientific">Taxus chinensis</name>
    <name type="common">Chinese yew</name>
    <name type="synonym">Taxus wallichiana var. chinensis</name>
    <dbReference type="NCBI Taxonomy" id="29808"/>
    <lineage>
        <taxon>Eukaryota</taxon>
        <taxon>Viridiplantae</taxon>
        <taxon>Streptophyta</taxon>
        <taxon>Embryophyta</taxon>
        <taxon>Tracheophyta</taxon>
        <taxon>Spermatophyta</taxon>
        <taxon>Pinopsida</taxon>
        <taxon>Pinidae</taxon>
        <taxon>Conifers II</taxon>
        <taxon>Cupressales</taxon>
        <taxon>Taxaceae</taxon>
        <taxon>Taxus</taxon>
    </lineage>
</organism>
<evidence type="ECO:0000313" key="2">
    <source>
        <dbReference type="EMBL" id="KAH9330233.1"/>
    </source>
</evidence>
<reference evidence="2 3" key="1">
    <citation type="journal article" date="2021" name="Nat. Plants">
        <title>The Taxus genome provides insights into paclitaxel biosynthesis.</title>
        <authorList>
            <person name="Xiong X."/>
            <person name="Gou J."/>
            <person name="Liao Q."/>
            <person name="Li Y."/>
            <person name="Zhou Q."/>
            <person name="Bi G."/>
            <person name="Li C."/>
            <person name="Du R."/>
            <person name="Wang X."/>
            <person name="Sun T."/>
            <person name="Guo L."/>
            <person name="Liang H."/>
            <person name="Lu P."/>
            <person name="Wu Y."/>
            <person name="Zhang Z."/>
            <person name="Ro D.K."/>
            <person name="Shang Y."/>
            <person name="Huang S."/>
            <person name="Yan J."/>
        </authorList>
    </citation>
    <scope>NUCLEOTIDE SEQUENCE [LARGE SCALE GENOMIC DNA]</scope>
    <source>
        <strain evidence="2">Ta-2019</strain>
    </source>
</reference>
<accession>A0AA38GW51</accession>
<evidence type="ECO:0000313" key="3">
    <source>
        <dbReference type="Proteomes" id="UP000824469"/>
    </source>
</evidence>
<keyword evidence="3" id="KW-1185">Reference proteome</keyword>
<dbReference type="AlphaFoldDB" id="A0AA38GW51"/>
<keyword evidence="1" id="KW-0812">Transmembrane</keyword>
<feature type="non-terminal residue" evidence="2">
    <location>
        <position position="88"/>
    </location>
</feature>
<protein>
    <submittedName>
        <fullName evidence="2">Uncharacterized protein</fullName>
    </submittedName>
</protein>
<sequence>SFYDISDIQIMATLLAATSIHVFHVNALQFFLCLSPAICSLFLLRPSGIPLMRKGFADIHGTMSNLTVEMIMLQAQKMCFPNPKKNPK</sequence>
<feature type="non-terminal residue" evidence="2">
    <location>
        <position position="1"/>
    </location>
</feature>
<dbReference type="Proteomes" id="UP000824469">
    <property type="component" value="Unassembled WGS sequence"/>
</dbReference>
<evidence type="ECO:0000256" key="1">
    <source>
        <dbReference type="SAM" id="Phobius"/>
    </source>
</evidence>
<dbReference type="EMBL" id="JAHRHJ020000001">
    <property type="protein sequence ID" value="KAH9330233.1"/>
    <property type="molecule type" value="Genomic_DNA"/>
</dbReference>
<proteinExistence type="predicted"/>
<gene>
    <name evidence="2" type="ORF">KI387_002341</name>
</gene>